<dbReference type="GO" id="GO:0005886">
    <property type="term" value="C:plasma membrane"/>
    <property type="evidence" value="ECO:0007669"/>
    <property type="project" value="TreeGrafter"/>
</dbReference>
<keyword evidence="5" id="KW-0472">Membrane</keyword>
<dbReference type="CDD" id="cd00146">
    <property type="entry name" value="PKD"/>
    <property type="match status" value="3"/>
</dbReference>
<dbReference type="Pfam" id="PF18911">
    <property type="entry name" value="PKD_4"/>
    <property type="match status" value="3"/>
</dbReference>
<dbReference type="Proteomes" id="UP000191931">
    <property type="component" value="Unassembled WGS sequence"/>
</dbReference>
<comment type="subcellular location">
    <subcellularLocation>
        <location evidence="1">Membrane</location>
        <topology evidence="1">Multi-pass membrane protein</topology>
    </subcellularLocation>
</comment>
<evidence type="ECO:0000256" key="4">
    <source>
        <dbReference type="ARBA" id="ARBA00022989"/>
    </source>
</evidence>
<keyword evidence="3" id="KW-0677">Repeat</keyword>
<keyword evidence="9" id="KW-1185">Reference proteome</keyword>
<evidence type="ECO:0000313" key="9">
    <source>
        <dbReference type="Proteomes" id="UP000191931"/>
    </source>
</evidence>
<feature type="domain" description="PKD" evidence="7">
    <location>
        <begin position="525"/>
        <end position="559"/>
    </location>
</feature>
<reference evidence="8 9" key="1">
    <citation type="submission" date="2017-03" db="EMBL/GenBank/DDBJ databases">
        <authorList>
            <person name="Afonso C.L."/>
            <person name="Miller P.J."/>
            <person name="Scott M.A."/>
            <person name="Spackman E."/>
            <person name="Goraichik I."/>
            <person name="Dimitrov K.M."/>
            <person name="Suarez D.L."/>
            <person name="Swayne D.E."/>
        </authorList>
    </citation>
    <scope>NUCLEOTIDE SEQUENCE [LARGE SCALE GENOMIC DNA]</scope>
    <source>
        <strain evidence="8">PRJEB14757</strain>
    </source>
</reference>
<sequence>MKLLNKISIIILMIFMLFVRPVTAAVNFYSLYQLLNISYDDFFDPSVLSQYGDVNPITGSYTISCNSAFKVYFPPGAQELVVTLTLDNAVYCEAGYTIEWQSDPAVGTSAVYNGNSSYSFKDGFERITIAATNLSSSQGVWVLFKFQNCPVGCSKAIEVNNGYFNLNLEKYKQWYDCVTEKNMWGPSGDPPSTQVPSCNGTTEPNDPSDETLSITSISPVSGETGEKIQFSAQVNNPDNATILYTWNFGDGSAVEPIYVSSTTHNYTFAGQYLVVLTLSVAGEAPVSSQQWITITDADDEPVAVSINGITPISASVGVPVAFSASLNNPDNVEISSYKWTFGDETEEKQTTVASASYSYNFSGQYLVSLTVSFSDEALTPVSFQQWVTVEGVDEPSVVSINGITPISASVGVPVVFSASLNNPDNVEISSYKWNFGDGSEEEQTTIASASHSYSSSGEYPVSLTVYFSDEASTPISSQQLVTVIDDREPSAVSINGIIPANGFSGEPVVFSASINNPDNVTIDLYEWDFGDGEIFSGDTNSTSHIYTSAGEYTVILNLSVTGQEETQPTFSKKVSIGVTQADLNLAIEQAKESCKNDPLSCGISVFSTCYEDGFTDGFTNGYETAGEEFLNSTESQISISMRPNYDFLIPMIYFSYDNFLYKLTTYFEYISSSKFQDLNEGDLVWKLNLDESEILSE</sequence>
<feature type="region of interest" description="Disordered" evidence="6">
    <location>
        <begin position="185"/>
        <end position="212"/>
    </location>
</feature>
<dbReference type="Pfam" id="PF00801">
    <property type="entry name" value="PKD"/>
    <property type="match status" value="1"/>
</dbReference>
<dbReference type="EMBL" id="FWEV01000117">
    <property type="protein sequence ID" value="SLM29983.1"/>
    <property type="molecule type" value="Genomic_DNA"/>
</dbReference>
<proteinExistence type="predicted"/>
<feature type="domain" description="PKD" evidence="7">
    <location>
        <begin position="310"/>
        <end position="372"/>
    </location>
</feature>
<evidence type="ECO:0000256" key="3">
    <source>
        <dbReference type="ARBA" id="ARBA00022737"/>
    </source>
</evidence>
<organism evidence="8 9">
    <name type="scientific">Desulfamplus magnetovallimortis</name>
    <dbReference type="NCBI Taxonomy" id="1246637"/>
    <lineage>
        <taxon>Bacteria</taxon>
        <taxon>Pseudomonadati</taxon>
        <taxon>Thermodesulfobacteriota</taxon>
        <taxon>Desulfobacteria</taxon>
        <taxon>Desulfobacterales</taxon>
        <taxon>Desulfobacteraceae</taxon>
        <taxon>Desulfamplus</taxon>
    </lineage>
</organism>
<dbReference type="PANTHER" id="PTHR46730">
    <property type="entry name" value="POLYCYSTIN-1"/>
    <property type="match status" value="1"/>
</dbReference>
<feature type="domain" description="PKD" evidence="7">
    <location>
        <begin position="404"/>
        <end position="465"/>
    </location>
</feature>
<evidence type="ECO:0000256" key="1">
    <source>
        <dbReference type="ARBA" id="ARBA00004141"/>
    </source>
</evidence>
<dbReference type="RefSeq" id="WP_080807227.1">
    <property type="nucleotide sequence ID" value="NZ_LT828556.1"/>
</dbReference>
<dbReference type="InterPro" id="IPR013783">
    <property type="entry name" value="Ig-like_fold"/>
</dbReference>
<gene>
    <name evidence="8" type="ORF">MTBBW1_2030073</name>
</gene>
<evidence type="ECO:0000256" key="5">
    <source>
        <dbReference type="ARBA" id="ARBA00023136"/>
    </source>
</evidence>
<dbReference type="PROSITE" id="PS50093">
    <property type="entry name" value="PKD"/>
    <property type="match status" value="4"/>
</dbReference>
<dbReference type="InterPro" id="IPR000601">
    <property type="entry name" value="PKD_dom"/>
</dbReference>
<feature type="compositionally biased region" description="Polar residues" evidence="6">
    <location>
        <begin position="190"/>
        <end position="212"/>
    </location>
</feature>
<dbReference type="PANTHER" id="PTHR46730:SF1">
    <property type="entry name" value="PLAT DOMAIN-CONTAINING PROTEIN"/>
    <property type="match status" value="1"/>
</dbReference>
<dbReference type="Gene3D" id="2.60.40.10">
    <property type="entry name" value="Immunoglobulins"/>
    <property type="match status" value="4"/>
</dbReference>
<dbReference type="InterPro" id="IPR022409">
    <property type="entry name" value="PKD/Chitinase_dom"/>
</dbReference>
<feature type="domain" description="PKD" evidence="7">
    <location>
        <begin position="211"/>
        <end position="279"/>
    </location>
</feature>
<dbReference type="SUPFAM" id="SSF49299">
    <property type="entry name" value="PKD domain"/>
    <property type="match status" value="4"/>
</dbReference>
<keyword evidence="2" id="KW-0812">Transmembrane</keyword>
<dbReference type="AlphaFoldDB" id="A0A1W1HC15"/>
<name>A0A1W1HC15_9BACT</name>
<evidence type="ECO:0000259" key="7">
    <source>
        <dbReference type="PROSITE" id="PS50093"/>
    </source>
</evidence>
<evidence type="ECO:0000256" key="6">
    <source>
        <dbReference type="SAM" id="MobiDB-lite"/>
    </source>
</evidence>
<dbReference type="STRING" id="1246637.MTBBW1_2030073"/>
<dbReference type="SMART" id="SM00089">
    <property type="entry name" value="PKD"/>
    <property type="match status" value="4"/>
</dbReference>
<dbReference type="GO" id="GO:0005261">
    <property type="term" value="F:monoatomic cation channel activity"/>
    <property type="evidence" value="ECO:0007669"/>
    <property type="project" value="TreeGrafter"/>
</dbReference>
<evidence type="ECO:0000256" key="2">
    <source>
        <dbReference type="ARBA" id="ARBA00022692"/>
    </source>
</evidence>
<dbReference type="OrthoDB" id="5423146at2"/>
<dbReference type="GO" id="GO:0006816">
    <property type="term" value="P:calcium ion transport"/>
    <property type="evidence" value="ECO:0007669"/>
    <property type="project" value="TreeGrafter"/>
</dbReference>
<dbReference type="InterPro" id="IPR035986">
    <property type="entry name" value="PKD_dom_sf"/>
</dbReference>
<protein>
    <recommendedName>
        <fullName evidence="7">PKD domain-containing protein</fullName>
    </recommendedName>
</protein>
<evidence type="ECO:0000313" key="8">
    <source>
        <dbReference type="EMBL" id="SLM29983.1"/>
    </source>
</evidence>
<keyword evidence="4" id="KW-1133">Transmembrane helix</keyword>
<accession>A0A1W1HC15</accession>